<organism evidence="2 3">
    <name type="scientific">Tichowtungia aerotolerans</name>
    <dbReference type="NCBI Taxonomy" id="2697043"/>
    <lineage>
        <taxon>Bacteria</taxon>
        <taxon>Pseudomonadati</taxon>
        <taxon>Kiritimatiellota</taxon>
        <taxon>Tichowtungiia</taxon>
        <taxon>Tichowtungiales</taxon>
        <taxon>Tichowtungiaceae</taxon>
        <taxon>Tichowtungia</taxon>
    </lineage>
</organism>
<dbReference type="EMBL" id="CP047593">
    <property type="protein sequence ID" value="QHI69534.1"/>
    <property type="molecule type" value="Genomic_DNA"/>
</dbReference>
<dbReference type="RefSeq" id="WP_160628716.1">
    <property type="nucleotide sequence ID" value="NZ_CP047593.1"/>
</dbReference>
<dbReference type="InterPro" id="IPR041657">
    <property type="entry name" value="HTH_17"/>
</dbReference>
<feature type="domain" description="Helix-turn-helix" evidence="1">
    <location>
        <begin position="8"/>
        <end position="56"/>
    </location>
</feature>
<sequence length="60" mass="7083">MKQAKRIMTTSEAAEYLTIPVKQFRRLYDEGHIHRLRGCRNPMQFSKIELDRYLSEGVVA</sequence>
<gene>
    <name evidence="2" type="ORF">GT409_08715</name>
</gene>
<name>A0A6P1MAF5_9BACT</name>
<accession>A0A6P1MAF5</accession>
<proteinExistence type="predicted"/>
<protein>
    <submittedName>
        <fullName evidence="2">Excisionase family DNA-binding protein</fullName>
    </submittedName>
</protein>
<dbReference type="InterPro" id="IPR010093">
    <property type="entry name" value="SinI_DNA-bd"/>
</dbReference>
<reference evidence="2 3" key="1">
    <citation type="submission" date="2020-01" db="EMBL/GenBank/DDBJ databases">
        <title>Ponticoccus aerotolerans gen. nov., sp. nov., an anaerobic bacterium and proposal of Ponticoccusceae fam. nov., Ponticoccusles ord. nov. and Ponticoccuse classis nov. in the phylum Kiritimatiellaeota.</title>
        <authorList>
            <person name="Zhou L.Y."/>
            <person name="Du Z.J."/>
        </authorList>
    </citation>
    <scope>NUCLEOTIDE SEQUENCE [LARGE SCALE GENOMIC DNA]</scope>
    <source>
        <strain evidence="2 3">S-5007</strain>
    </source>
</reference>
<dbReference type="Proteomes" id="UP000464954">
    <property type="component" value="Chromosome"/>
</dbReference>
<dbReference type="NCBIfam" id="TIGR01764">
    <property type="entry name" value="excise"/>
    <property type="match status" value="1"/>
</dbReference>
<dbReference type="GO" id="GO:0003677">
    <property type="term" value="F:DNA binding"/>
    <property type="evidence" value="ECO:0007669"/>
    <property type="project" value="UniProtKB-KW"/>
</dbReference>
<dbReference type="KEGG" id="taer:GT409_08715"/>
<evidence type="ECO:0000313" key="3">
    <source>
        <dbReference type="Proteomes" id="UP000464954"/>
    </source>
</evidence>
<keyword evidence="2" id="KW-0238">DNA-binding</keyword>
<keyword evidence="3" id="KW-1185">Reference proteome</keyword>
<evidence type="ECO:0000313" key="2">
    <source>
        <dbReference type="EMBL" id="QHI69534.1"/>
    </source>
</evidence>
<dbReference type="Pfam" id="PF12728">
    <property type="entry name" value="HTH_17"/>
    <property type="match status" value="1"/>
</dbReference>
<dbReference type="AlphaFoldDB" id="A0A6P1MAF5"/>
<evidence type="ECO:0000259" key="1">
    <source>
        <dbReference type="Pfam" id="PF12728"/>
    </source>
</evidence>